<dbReference type="InterPro" id="IPR026858">
    <property type="entry name" value="Vezatin"/>
</dbReference>
<keyword evidence="9" id="KW-1133">Transmembrane helix</keyword>
<evidence type="ECO:0000256" key="12">
    <source>
        <dbReference type="ARBA" id="ARBA00023242"/>
    </source>
</evidence>
<keyword evidence="8" id="KW-0965">Cell junction</keyword>
<evidence type="ECO:0000313" key="15">
    <source>
        <dbReference type="Ensembl" id="ENSMMOP00000009293.1"/>
    </source>
</evidence>
<feature type="region of interest" description="Disordered" evidence="13">
    <location>
        <begin position="525"/>
        <end position="572"/>
    </location>
</feature>
<comment type="subcellular location">
    <subcellularLocation>
        <location evidence="2">Cell junction</location>
        <location evidence="2">Adherens junction</location>
    </subcellularLocation>
    <subcellularLocation>
        <location evidence="3">Cell membrane</location>
        <topology evidence="3">Multi-pass membrane protein</topology>
    </subcellularLocation>
    <subcellularLocation>
        <location evidence="1">Nucleus</location>
    </subcellularLocation>
</comment>
<dbReference type="GO" id="GO:0098609">
    <property type="term" value="P:cell-cell adhesion"/>
    <property type="evidence" value="ECO:0007669"/>
    <property type="project" value="InterPro"/>
</dbReference>
<reference evidence="15" key="1">
    <citation type="submission" date="2025-08" db="UniProtKB">
        <authorList>
            <consortium name="Ensembl"/>
        </authorList>
    </citation>
    <scope>IDENTIFICATION</scope>
</reference>
<evidence type="ECO:0000313" key="16">
    <source>
        <dbReference type="Proteomes" id="UP000261620"/>
    </source>
</evidence>
<dbReference type="GO" id="GO:0005886">
    <property type="term" value="C:plasma membrane"/>
    <property type="evidence" value="ECO:0007669"/>
    <property type="project" value="UniProtKB-SubCell"/>
</dbReference>
<dbReference type="Pfam" id="PF12632">
    <property type="entry name" value="Vezatin"/>
    <property type="match status" value="1"/>
</dbReference>
<dbReference type="PANTHER" id="PTHR15989">
    <property type="entry name" value="VEZATIN"/>
    <property type="match status" value="1"/>
</dbReference>
<keyword evidence="7" id="KW-0812">Transmembrane</keyword>
<dbReference type="GO" id="GO:0005912">
    <property type="term" value="C:adherens junction"/>
    <property type="evidence" value="ECO:0007669"/>
    <property type="project" value="UniProtKB-SubCell"/>
</dbReference>
<dbReference type="InterPro" id="IPR026859">
    <property type="entry name" value="Myosin-bd"/>
</dbReference>
<sequence>LVCSCPEASKTNSPLFQYLHDLGHTDFEACPTASQEEEYYGQEGDVTSPHEDPQKTSVSSSCCLWRLAEAVWRWSPVHQAAASRKLGQHLDCVFGQYSVKCILDQDVLLQEDVELIELLDPSLLTLGSSPSGSSSKANSLPRPSLIARPSLWDTAGLIGLAAVLLGLCATSGGLWSLAAAPWGLALLGWVGLRGVMLWRQGCMQRAVYAQATQLQTLVHNSKTLTGLARKALRLVQETEVITRGFTLVSAAGSFSRAGPGAMPQGQQLIGLRKAIYRALRSAFRASRRATCHMLKIDNVTNYVSAVPLKELGLGLGIEHMGDEQAQELTDDYSLPALKMLFQLWVGQSSECFRRLALLLSPRRIKESEEGKPKDDTSPYPGPLLHRSIAAVTEPLHRALASCLDEVQRSYDFHRHFETQLRRTGSDRTGRAREKCRELNTLHTSIRSLQLHLKALLSEMIILEDDLEKLMVSKEPPELTYEGYQELSDRLRQLHPHMQASSGCWDDTISQVERMLKRASAVQGELKHNHSPPLEWEACVSDSDSDGESMGPWSDMLSVEERERQRREREESRRVLSELKAVLGFRASEGERMKRKQLLFNDQGLHFHTSHRSEGQEEGGSDGRVRPDPSTEPAMEFSCGLEVKEGELDGTLACGRGGGGASELHQYDGVPEEGEGQNGLDCFLSPKVPALSVMDRLTEIHGSEALSFGSALAAQVAARSHSLITMAEQTFGDDEEEDDEEEIDGQTADRD</sequence>
<dbReference type="Proteomes" id="UP000261620">
    <property type="component" value="Unplaced"/>
</dbReference>
<dbReference type="GO" id="GO:0005634">
    <property type="term" value="C:nucleus"/>
    <property type="evidence" value="ECO:0007669"/>
    <property type="project" value="UniProtKB-SubCell"/>
</dbReference>
<evidence type="ECO:0000256" key="13">
    <source>
        <dbReference type="SAM" id="MobiDB-lite"/>
    </source>
</evidence>
<accession>A0A3Q3W537</accession>
<comment type="similarity">
    <text evidence="4">Belongs to the vezatin family.</text>
</comment>
<evidence type="ECO:0000256" key="11">
    <source>
        <dbReference type="ARBA" id="ARBA00023136"/>
    </source>
</evidence>
<feature type="compositionally biased region" description="Basic and acidic residues" evidence="13">
    <location>
        <begin position="558"/>
        <end position="572"/>
    </location>
</feature>
<keyword evidence="16" id="KW-1185">Reference proteome</keyword>
<evidence type="ECO:0000256" key="7">
    <source>
        <dbReference type="ARBA" id="ARBA00022692"/>
    </source>
</evidence>
<evidence type="ECO:0000256" key="8">
    <source>
        <dbReference type="ARBA" id="ARBA00022949"/>
    </source>
</evidence>
<keyword evidence="12" id="KW-0539">Nucleus</keyword>
<dbReference type="PANTHER" id="PTHR15989:SF5">
    <property type="entry name" value="VEZATIN"/>
    <property type="match status" value="1"/>
</dbReference>
<proteinExistence type="inferred from homology"/>
<dbReference type="AlphaFoldDB" id="A0A3Q3W537"/>
<keyword evidence="10" id="KW-0175">Coiled coil</keyword>
<reference evidence="15" key="2">
    <citation type="submission" date="2025-09" db="UniProtKB">
        <authorList>
            <consortium name="Ensembl"/>
        </authorList>
    </citation>
    <scope>IDENTIFICATION</scope>
</reference>
<evidence type="ECO:0000259" key="14">
    <source>
        <dbReference type="Pfam" id="PF12632"/>
    </source>
</evidence>
<evidence type="ECO:0000256" key="10">
    <source>
        <dbReference type="ARBA" id="ARBA00023054"/>
    </source>
</evidence>
<dbReference type="GO" id="GO:0017022">
    <property type="term" value="F:myosin binding"/>
    <property type="evidence" value="ECO:0007669"/>
    <property type="project" value="InterPro"/>
</dbReference>
<keyword evidence="6" id="KW-1003">Cell membrane</keyword>
<evidence type="ECO:0000256" key="3">
    <source>
        <dbReference type="ARBA" id="ARBA00004651"/>
    </source>
</evidence>
<evidence type="ECO:0000256" key="5">
    <source>
        <dbReference type="ARBA" id="ARBA00018125"/>
    </source>
</evidence>
<feature type="region of interest" description="Disordered" evidence="13">
    <location>
        <begin position="727"/>
        <end position="750"/>
    </location>
</feature>
<feature type="domain" description="Myosin-binding" evidence="14">
    <location>
        <begin position="157"/>
        <end position="453"/>
    </location>
</feature>
<feature type="compositionally biased region" description="Acidic residues" evidence="13">
    <location>
        <begin position="730"/>
        <end position="743"/>
    </location>
</feature>
<dbReference type="Ensembl" id="ENSMMOT00000009458.1">
    <property type="protein sequence ID" value="ENSMMOP00000009293.1"/>
    <property type="gene ID" value="ENSMMOG00000007165.1"/>
</dbReference>
<evidence type="ECO:0000256" key="1">
    <source>
        <dbReference type="ARBA" id="ARBA00004123"/>
    </source>
</evidence>
<evidence type="ECO:0000256" key="4">
    <source>
        <dbReference type="ARBA" id="ARBA00007245"/>
    </source>
</evidence>
<protein>
    <recommendedName>
        <fullName evidence="5">Vezatin</fullName>
    </recommendedName>
</protein>
<evidence type="ECO:0000256" key="6">
    <source>
        <dbReference type="ARBA" id="ARBA00022475"/>
    </source>
</evidence>
<feature type="region of interest" description="Disordered" evidence="13">
    <location>
        <begin position="607"/>
        <end position="633"/>
    </location>
</feature>
<name>A0A3Q3W537_MOLML</name>
<keyword evidence="11" id="KW-0472">Membrane</keyword>
<evidence type="ECO:0000256" key="2">
    <source>
        <dbReference type="ARBA" id="ARBA00004536"/>
    </source>
</evidence>
<organism evidence="15 16">
    <name type="scientific">Mola mola</name>
    <name type="common">Ocean sunfish</name>
    <name type="synonym">Tetraodon mola</name>
    <dbReference type="NCBI Taxonomy" id="94237"/>
    <lineage>
        <taxon>Eukaryota</taxon>
        <taxon>Metazoa</taxon>
        <taxon>Chordata</taxon>
        <taxon>Craniata</taxon>
        <taxon>Vertebrata</taxon>
        <taxon>Euteleostomi</taxon>
        <taxon>Actinopterygii</taxon>
        <taxon>Neopterygii</taxon>
        <taxon>Teleostei</taxon>
        <taxon>Neoteleostei</taxon>
        <taxon>Acanthomorphata</taxon>
        <taxon>Eupercaria</taxon>
        <taxon>Tetraodontiformes</taxon>
        <taxon>Molidae</taxon>
        <taxon>Mola</taxon>
    </lineage>
</organism>
<evidence type="ECO:0000256" key="9">
    <source>
        <dbReference type="ARBA" id="ARBA00022989"/>
    </source>
</evidence>
<feature type="compositionally biased region" description="Basic and acidic residues" evidence="13">
    <location>
        <begin position="610"/>
        <end position="628"/>
    </location>
</feature>